<comment type="caution">
    <text evidence="1">The sequence shown here is derived from an EMBL/GenBank/DDBJ whole genome shotgun (WGS) entry which is preliminary data.</text>
</comment>
<name>A0A5Q4BD55_9PEZI</name>
<dbReference type="EMBL" id="PUHP01002009">
    <property type="protein sequence ID" value="TQN64825.1"/>
    <property type="molecule type" value="Genomic_DNA"/>
</dbReference>
<organism evidence="1 2">
    <name type="scientific">Colletotrichum shisoi</name>
    <dbReference type="NCBI Taxonomy" id="2078593"/>
    <lineage>
        <taxon>Eukaryota</taxon>
        <taxon>Fungi</taxon>
        <taxon>Dikarya</taxon>
        <taxon>Ascomycota</taxon>
        <taxon>Pezizomycotina</taxon>
        <taxon>Sordariomycetes</taxon>
        <taxon>Hypocreomycetidae</taxon>
        <taxon>Glomerellales</taxon>
        <taxon>Glomerellaceae</taxon>
        <taxon>Colletotrichum</taxon>
        <taxon>Colletotrichum destructivum species complex</taxon>
    </lineage>
</organism>
<proteinExistence type="predicted"/>
<dbReference type="Proteomes" id="UP000326340">
    <property type="component" value="Unassembled WGS sequence"/>
</dbReference>
<evidence type="ECO:0000313" key="1">
    <source>
        <dbReference type="EMBL" id="TQN64825.1"/>
    </source>
</evidence>
<gene>
    <name evidence="1" type="ORF">CSHISOI_10606</name>
</gene>
<dbReference type="AlphaFoldDB" id="A0A5Q4BD55"/>
<evidence type="ECO:0000313" key="2">
    <source>
        <dbReference type="Proteomes" id="UP000326340"/>
    </source>
</evidence>
<keyword evidence="2" id="KW-1185">Reference proteome</keyword>
<feature type="non-terminal residue" evidence="1">
    <location>
        <position position="1"/>
    </location>
</feature>
<sequence length="215" mass="23812">WFTVLEPIATTNTNRGNGVSGILLRDCHWATRHPSASTPAKGQRAKGIPHATRRLDSKLHQTVSFCLKFVRLPCHGWSLPNVCCLRTAPRRSPSYQSSVFEVSHNEVVSSYLREYACLPVLASSLRHNLPSVSLSAASRVDHIFPSICLSLAGKSFSSSHYYVDQAPVQATHVVLFHRNVIIGRSLHILQGFRGVISTCWFMHPTKLVNNLGGCQ</sequence>
<protein>
    <submittedName>
        <fullName evidence="1">Uncharacterized protein</fullName>
    </submittedName>
</protein>
<accession>A0A5Q4BD55</accession>
<reference evidence="1 2" key="1">
    <citation type="journal article" date="2019" name="Sci. Rep.">
        <title>Colletotrichum shisoi sp. nov., an anthracnose pathogen of Perilla frutescens in Japan: molecular phylogenetic, morphological and genomic evidence.</title>
        <authorList>
            <person name="Gan P."/>
            <person name="Tsushima A."/>
            <person name="Hiroyama R."/>
            <person name="Narusaka M."/>
            <person name="Takano Y."/>
            <person name="Narusaka Y."/>
            <person name="Kawaradani M."/>
            <person name="Damm U."/>
            <person name="Shirasu K."/>
        </authorList>
    </citation>
    <scope>NUCLEOTIDE SEQUENCE [LARGE SCALE GENOMIC DNA]</scope>
    <source>
        <strain evidence="1 2">PG-2018a</strain>
    </source>
</reference>